<proteinExistence type="inferred from homology"/>
<dbReference type="AlphaFoldDB" id="A0A429Y587"/>
<dbReference type="Pfam" id="PF06335">
    <property type="entry name" value="DUF1054"/>
    <property type="match status" value="1"/>
</dbReference>
<dbReference type="Gene3D" id="3.30.930.20">
    <property type="entry name" value="Protein of unknown function DUF1054"/>
    <property type="match status" value="1"/>
</dbReference>
<evidence type="ECO:0000313" key="2">
    <source>
        <dbReference type="EMBL" id="RST76538.1"/>
    </source>
</evidence>
<evidence type="ECO:0000313" key="3">
    <source>
        <dbReference type="Proteomes" id="UP000287156"/>
    </source>
</evidence>
<dbReference type="OrthoDB" id="9812818at2"/>
<dbReference type="PIRSF" id="PIRSF021332">
    <property type="entry name" value="DUF1054"/>
    <property type="match status" value="1"/>
</dbReference>
<comment type="caution">
    <text evidence="2">The sequence shown here is derived from an EMBL/GenBank/DDBJ whole genome shotgun (WGS) entry which is preliminary data.</text>
</comment>
<gene>
    <name evidence="2" type="ORF">D4T97_004435</name>
</gene>
<keyword evidence="3" id="KW-1185">Reference proteome</keyword>
<dbReference type="HAMAP" id="MF_01851">
    <property type="entry name" value="UPF0637"/>
    <property type="match status" value="1"/>
</dbReference>
<comment type="similarity">
    <text evidence="1">Belongs to the UPF0637 family.</text>
</comment>
<sequence length="205" mass="23732">MQFDGFTESDFQTFQIDGLEERMAAIQNRIQPKFKIIGESLTSDLTATLGTEMFLHIAKHARRTVNPPKDTWLAIANNKRGYKKHPHFQVGLFDDHAFLWLAYIYELPNKAEFAQKFLDHMNEIKERVPGDFVISMDHMKKDAVALEDTDLKKTLERFRDVKKAEFLIGRHLAADDPILKDGDRFISLARETFETLVPIYKLGFA</sequence>
<organism evidence="2 3">
    <name type="scientific">Siminovitchia acidinfaciens</name>
    <dbReference type="NCBI Taxonomy" id="2321395"/>
    <lineage>
        <taxon>Bacteria</taxon>
        <taxon>Bacillati</taxon>
        <taxon>Bacillota</taxon>
        <taxon>Bacilli</taxon>
        <taxon>Bacillales</taxon>
        <taxon>Bacillaceae</taxon>
        <taxon>Siminovitchia</taxon>
    </lineage>
</organism>
<name>A0A429Y587_9BACI</name>
<dbReference type="RefSeq" id="WP_126049133.1">
    <property type="nucleotide sequence ID" value="NZ_QYTV02000002.1"/>
</dbReference>
<dbReference type="SUPFAM" id="SSF142913">
    <property type="entry name" value="YktB/PF0168-like"/>
    <property type="match status" value="1"/>
</dbReference>
<dbReference type="EMBL" id="QYTV02000002">
    <property type="protein sequence ID" value="RST76538.1"/>
    <property type="molecule type" value="Genomic_DNA"/>
</dbReference>
<dbReference type="InterPro" id="IPR009403">
    <property type="entry name" value="UPF0637"/>
</dbReference>
<dbReference type="InterPro" id="IPR053707">
    <property type="entry name" value="UPF0637_domain_sf"/>
</dbReference>
<accession>A0A429Y587</accession>
<evidence type="ECO:0000256" key="1">
    <source>
        <dbReference type="HAMAP-Rule" id="MF_01851"/>
    </source>
</evidence>
<protein>
    <recommendedName>
        <fullName evidence="1">UPF0637 protein D4T97_004435</fullName>
    </recommendedName>
</protein>
<dbReference type="Proteomes" id="UP000287156">
    <property type="component" value="Unassembled WGS sequence"/>
</dbReference>
<reference evidence="2" key="1">
    <citation type="submission" date="2018-12" db="EMBL/GenBank/DDBJ databases">
        <authorList>
            <person name="Sun L."/>
            <person name="Chen Z."/>
        </authorList>
    </citation>
    <scope>NUCLEOTIDE SEQUENCE [LARGE SCALE GENOMIC DNA]</scope>
    <source>
        <strain evidence="2">3-2-2</strain>
    </source>
</reference>